<reference evidence="5 6" key="1">
    <citation type="journal article" date="2010" name="Stand. Genomic Sci.">
        <title>Complete genome sequence of Thermaerobacter marianensis type strain (7p75a).</title>
        <authorList>
            <person name="Han C."/>
            <person name="Gu W."/>
            <person name="Zhang X."/>
            <person name="Lapidus A."/>
            <person name="Nolan M."/>
            <person name="Copeland A."/>
            <person name="Lucas S."/>
            <person name="Del Rio T.G."/>
            <person name="Tice H."/>
            <person name="Cheng J.F."/>
            <person name="Tapia R."/>
            <person name="Goodwin L."/>
            <person name="Pitluck S."/>
            <person name="Pagani I."/>
            <person name="Ivanova N."/>
            <person name="Mavromatis K."/>
            <person name="Mikhailova N."/>
            <person name="Pati A."/>
            <person name="Chen A."/>
            <person name="Palaniappan K."/>
            <person name="Land M."/>
            <person name="Hauser L."/>
            <person name="Chang Y.J."/>
            <person name="Jeffries C.D."/>
            <person name="Schneider S."/>
            <person name="Rohde M."/>
            <person name="Goker M."/>
            <person name="Pukall R."/>
            <person name="Woyke T."/>
            <person name="Bristow J."/>
            <person name="Eisen J.A."/>
            <person name="Markowitz V."/>
            <person name="Hugenholtz P."/>
            <person name="Kyrpides N.C."/>
            <person name="Klenk H.P."/>
            <person name="Detter J.C."/>
        </authorList>
    </citation>
    <scope>NUCLEOTIDE SEQUENCE [LARGE SCALE GENOMIC DNA]</scope>
    <source>
        <strain evidence="6">ATCC 700841 / DSM 12885 / JCM 10246 / 7p75a</strain>
    </source>
</reference>
<dbReference type="Gene3D" id="3.30.70.270">
    <property type="match status" value="1"/>
</dbReference>
<gene>
    <name evidence="5" type="ordered locus">Tmar_0798</name>
</gene>
<reference evidence="6" key="2">
    <citation type="journal article" date="2010" name="Stand. Genomic Sci.">
        <title>Complete genome sequence of Thermaerobacter marianensis type strain (7p75aT).</title>
        <authorList>
            <person name="Han C."/>
            <person name="Gu W."/>
            <person name="Zhang X."/>
            <person name="Lapidus A."/>
            <person name="Nolan M."/>
            <person name="Copeland A."/>
            <person name="Lucas S."/>
            <person name="Glavina Del Rio T."/>
            <person name="Tice H."/>
            <person name="Cheng J."/>
            <person name="Tapia R."/>
            <person name="Goodwin L."/>
            <person name="Pitluck S."/>
            <person name="Pagani I."/>
            <person name="Ivanova N."/>
            <person name="Mavromatis K."/>
            <person name="Mikhailova N."/>
            <person name="Pati A."/>
            <person name="Chen A."/>
            <person name="Palaniappan K."/>
            <person name="Land M."/>
            <person name="Hauser L."/>
            <person name="Chang Y."/>
            <person name="Jeffries C."/>
            <person name="Schneider S."/>
            <person name="Rohde M."/>
            <person name="Goker M."/>
            <person name="Pukall R."/>
            <person name="Woyke T."/>
            <person name="Bristow J."/>
            <person name="Eisen J."/>
            <person name="Markowitz V."/>
            <person name="Hugenholtz P."/>
            <person name="Kyrpides N."/>
            <person name="Klenk H."/>
            <person name="Detter J."/>
        </authorList>
    </citation>
    <scope>NUCLEOTIDE SEQUENCE [LARGE SCALE GENOMIC DNA]</scope>
    <source>
        <strain evidence="6">ATCC 700841 / DSM 12885 / JCM 10246 / 7p75a</strain>
    </source>
</reference>
<feature type="region of interest" description="Disordered" evidence="2">
    <location>
        <begin position="139"/>
        <end position="173"/>
    </location>
</feature>
<dbReference type="Gene3D" id="3.40.1170.60">
    <property type="match status" value="1"/>
</dbReference>
<dbReference type="Proteomes" id="UP000008915">
    <property type="component" value="Chromosome"/>
</dbReference>
<dbReference type="Pfam" id="PF00817">
    <property type="entry name" value="IMS"/>
    <property type="match status" value="1"/>
</dbReference>
<dbReference type="GO" id="GO:0003684">
    <property type="term" value="F:damaged DNA binding"/>
    <property type="evidence" value="ECO:0007669"/>
    <property type="project" value="InterPro"/>
</dbReference>
<dbReference type="GO" id="GO:0006281">
    <property type="term" value="P:DNA repair"/>
    <property type="evidence" value="ECO:0007669"/>
    <property type="project" value="InterPro"/>
</dbReference>
<dbReference type="eggNOG" id="COG0389">
    <property type="taxonomic scope" value="Bacteria"/>
</dbReference>
<dbReference type="EMBL" id="CP002344">
    <property type="protein sequence ID" value="ADU50913.1"/>
    <property type="molecule type" value="Genomic_DNA"/>
</dbReference>
<sequence length="422" mass="44133">MTAAGVGDRPAVVADGPVVADVSPAARAAGLRPGMRVQGARRLLPGLAVVPRDEIDPLAALEPLYEALLGVSPRVEPAVDRMAAFCELDARQTVDGVVAVLQAAGLARYGDRLVLGIGQGRLVARMAARVAARSRAAAARGRGGAGRGGTGRSAAGPETAGRRSGRGADAETDAGRSLAVVSCRVPPGQEAAFLAPMPVAALQEEVAPAARRQLQRLGLMTLGDVAAAPRQVVARAVGDLAPLLQAWCRGDDRRPLVPGFPPPGVTAVLAAPPELADDLRAGWWSAQLPRLAQEVAARLAAAGRAGRLAVLQGERARASRHLPAAVAGADVLTRAALDLYRRLLRDEPAPARLALTVTALEPAVRQLSLADPVQEDRPVLLDELARRYPGRIFWGRERPVSRRERQLAYWDPWRGAPGGAGP</sequence>
<keyword evidence="6" id="KW-1185">Reference proteome</keyword>
<evidence type="ECO:0000256" key="2">
    <source>
        <dbReference type="SAM" id="MobiDB-lite"/>
    </source>
</evidence>
<dbReference type="InterPro" id="IPR001126">
    <property type="entry name" value="UmuC"/>
</dbReference>
<feature type="domain" description="DNA polymerase Y-family little finger" evidence="4">
    <location>
        <begin position="287"/>
        <end position="369"/>
    </location>
</feature>
<dbReference type="KEGG" id="tmr:Tmar_0798"/>
<proteinExistence type="inferred from homology"/>
<dbReference type="AlphaFoldDB" id="E6SIK7"/>
<evidence type="ECO:0000313" key="5">
    <source>
        <dbReference type="EMBL" id="ADU50913.1"/>
    </source>
</evidence>
<comment type="similarity">
    <text evidence="1">Belongs to the DNA polymerase type-Y family.</text>
</comment>
<dbReference type="Pfam" id="PF11799">
    <property type="entry name" value="IMS_C"/>
    <property type="match status" value="1"/>
</dbReference>
<dbReference type="HOGENOM" id="CLU_524715_0_0_9"/>
<evidence type="ECO:0000259" key="3">
    <source>
        <dbReference type="Pfam" id="PF00817"/>
    </source>
</evidence>
<protein>
    <submittedName>
        <fullName evidence="5">Uncharacterized protein</fullName>
    </submittedName>
</protein>
<accession>E6SIK7</accession>
<dbReference type="InterPro" id="IPR017961">
    <property type="entry name" value="DNA_pol_Y-fam_little_finger"/>
</dbReference>
<dbReference type="STRING" id="644966.Tmar_0798"/>
<evidence type="ECO:0000259" key="4">
    <source>
        <dbReference type="Pfam" id="PF11799"/>
    </source>
</evidence>
<dbReference type="RefSeq" id="WP_013495218.1">
    <property type="nucleotide sequence ID" value="NC_014831.1"/>
</dbReference>
<dbReference type="InterPro" id="IPR043128">
    <property type="entry name" value="Rev_trsase/Diguanyl_cyclase"/>
</dbReference>
<dbReference type="SUPFAM" id="SSF56672">
    <property type="entry name" value="DNA/RNA polymerases"/>
    <property type="match status" value="1"/>
</dbReference>
<feature type="domain" description="UmuC" evidence="3">
    <location>
        <begin position="8"/>
        <end position="128"/>
    </location>
</feature>
<feature type="compositionally biased region" description="Gly residues" evidence="2">
    <location>
        <begin position="141"/>
        <end position="151"/>
    </location>
</feature>
<organism evidence="5 6">
    <name type="scientific">Thermaerobacter marianensis (strain ATCC 700841 / DSM 12885 / JCM 10246 / 7p75a)</name>
    <dbReference type="NCBI Taxonomy" id="644966"/>
    <lineage>
        <taxon>Bacteria</taxon>
        <taxon>Bacillati</taxon>
        <taxon>Bacillota</taxon>
        <taxon>Clostridia</taxon>
        <taxon>Eubacteriales</taxon>
        <taxon>Clostridiales Family XVII. Incertae Sedis</taxon>
        <taxon>Thermaerobacter</taxon>
    </lineage>
</organism>
<evidence type="ECO:0000313" key="6">
    <source>
        <dbReference type="Proteomes" id="UP000008915"/>
    </source>
</evidence>
<dbReference type="InterPro" id="IPR043502">
    <property type="entry name" value="DNA/RNA_pol_sf"/>
</dbReference>
<name>E6SIK7_THEM7</name>
<evidence type="ECO:0000256" key="1">
    <source>
        <dbReference type="ARBA" id="ARBA00010945"/>
    </source>
</evidence>